<dbReference type="PANTHER" id="PTHR48098:SF1">
    <property type="entry name" value="DIACYLGLYCEROL ACYLTRANSFERASE_MYCOLYLTRANSFERASE AG85A"/>
    <property type="match status" value="1"/>
</dbReference>
<proteinExistence type="predicted"/>
<keyword evidence="2" id="KW-0812">Transmembrane</keyword>
<dbReference type="Proteomes" id="UP000000492">
    <property type="component" value="Chromosome"/>
</dbReference>
<dbReference type="PANTHER" id="PTHR48098">
    <property type="entry name" value="ENTEROCHELIN ESTERASE-RELATED"/>
    <property type="match status" value="1"/>
</dbReference>
<dbReference type="HOGENOM" id="CLU_037947_2_0_11"/>
<dbReference type="EMBL" id="CP002857">
    <property type="protein sequence ID" value="AEI09338.1"/>
    <property type="molecule type" value="Genomic_DNA"/>
</dbReference>
<evidence type="ECO:0000256" key="2">
    <source>
        <dbReference type="SAM" id="Phobius"/>
    </source>
</evidence>
<keyword evidence="4" id="KW-1185">Reference proteome</keyword>
<dbReference type="AlphaFoldDB" id="F8E1S1"/>
<reference evidence="3 4" key="1">
    <citation type="journal article" date="2012" name="BMC Genomics">
        <title>Complete genome sequence, lifestyle, and multi-drug resistance of the human pathogen Corynebacterium resistens DSM 45100 isolated from blood samples of a leukemia patient.</title>
        <authorList>
            <person name="Schroder J."/>
            <person name="Maus I."/>
            <person name="Meyer K."/>
            <person name="Wordemann S."/>
            <person name="Blom J."/>
            <person name="Jaenicke S."/>
            <person name="Schneider J."/>
            <person name="Trost E."/>
            <person name="Tauch A."/>
        </authorList>
    </citation>
    <scope>NUCLEOTIDE SEQUENCE [LARGE SCALE GENOMIC DNA]</scope>
    <source>
        <strain evidence="4">DSM 45100 / JCM 12819 / CCUG 50093 / GTC 2026 / SICGH 158</strain>
    </source>
</reference>
<evidence type="ECO:0000313" key="4">
    <source>
        <dbReference type="Proteomes" id="UP000000492"/>
    </source>
</evidence>
<name>F8E1S1_CORRG</name>
<dbReference type="KEGG" id="crd:CRES_0982"/>
<organism evidence="3 4">
    <name type="scientific">Corynebacterium resistens (strain DSM 45100 / JCM 12819 / GTC 2026 / SICGH 158)</name>
    <dbReference type="NCBI Taxonomy" id="662755"/>
    <lineage>
        <taxon>Bacteria</taxon>
        <taxon>Bacillati</taxon>
        <taxon>Actinomycetota</taxon>
        <taxon>Actinomycetes</taxon>
        <taxon>Mycobacteriales</taxon>
        <taxon>Corynebacteriaceae</taxon>
        <taxon>Corynebacterium</taxon>
    </lineage>
</organism>
<feature type="transmembrane region" description="Helical" evidence="2">
    <location>
        <begin position="12"/>
        <end position="33"/>
    </location>
</feature>
<protein>
    <submittedName>
        <fullName evidence="3">Membrane protein</fullName>
    </submittedName>
</protein>
<dbReference type="InterPro" id="IPR050583">
    <property type="entry name" value="Mycobacterial_A85_antigen"/>
</dbReference>
<feature type="transmembrane region" description="Helical" evidence="2">
    <location>
        <begin position="97"/>
        <end position="118"/>
    </location>
</feature>
<dbReference type="STRING" id="662755.CRES_0982"/>
<dbReference type="SUPFAM" id="SSF53474">
    <property type="entry name" value="alpha/beta-Hydrolases"/>
    <property type="match status" value="1"/>
</dbReference>
<evidence type="ECO:0000256" key="1">
    <source>
        <dbReference type="SAM" id="MobiDB-lite"/>
    </source>
</evidence>
<evidence type="ECO:0000313" key="3">
    <source>
        <dbReference type="EMBL" id="AEI09338.1"/>
    </source>
</evidence>
<dbReference type="eggNOG" id="COG0627">
    <property type="taxonomic scope" value="Bacteria"/>
</dbReference>
<dbReference type="InterPro" id="IPR029058">
    <property type="entry name" value="AB_hydrolase_fold"/>
</dbReference>
<feature type="compositionally biased region" description="Basic and acidic residues" evidence="1">
    <location>
        <begin position="420"/>
        <end position="435"/>
    </location>
</feature>
<dbReference type="OrthoDB" id="3723842at2"/>
<feature type="region of interest" description="Disordered" evidence="1">
    <location>
        <begin position="417"/>
        <end position="452"/>
    </location>
</feature>
<keyword evidence="2" id="KW-1133">Transmembrane helix</keyword>
<accession>F8E1S1</accession>
<dbReference type="Pfam" id="PF00756">
    <property type="entry name" value="Esterase"/>
    <property type="match status" value="1"/>
</dbReference>
<gene>
    <name evidence="3" type="ordered locus">CRES_0982</name>
</gene>
<keyword evidence="2" id="KW-0472">Membrane</keyword>
<sequence length="452" mass="49591">MQAILDLPLTNFTASVVFTVLSIVAIIAATWGFKGHSLLRSLFRPAALSLGIAYFGKLVFEQQWKVIPDKVPWELTLTVAGTIFVVLCAFMQRKRRIVVALLVVFSIFVTVLQFNAFYQTFPDLQTLEARNVAAQMDHQHFTKLKKPPLVKGHEAGALVEVSLDGGESGWKPRKSYAYVPPAYWTREEPLPVLLLMAGNPGTPDEWIDSGRAVMIADAYQKSHDGVSPIVITVDATGSFTGNPGCADGTRGHVMSYLAKDLPSIVQSKFRVNEDTSKWTIGGLSYGGTCALQVAANHPETYGNFLDFSGEPEVSLGSRDATVATIFGGRVKAFWDQDPQTLLREAQKNQDPKYRHIHGIFAVGKEDKSVRPLMEPISNLANAAGMHTRIHVVPGGHDYQVWRVALDQTFEWVAQRGGLGRHADEPKPVETDRDALGGKPQEGVLPSEEKQAG</sequence>
<feature type="transmembrane region" description="Helical" evidence="2">
    <location>
        <begin position="72"/>
        <end position="90"/>
    </location>
</feature>
<dbReference type="InterPro" id="IPR000801">
    <property type="entry name" value="Esterase-like"/>
</dbReference>
<dbReference type="Gene3D" id="3.40.50.1820">
    <property type="entry name" value="alpha/beta hydrolase"/>
    <property type="match status" value="1"/>
</dbReference>
<dbReference type="GO" id="GO:0016747">
    <property type="term" value="F:acyltransferase activity, transferring groups other than amino-acyl groups"/>
    <property type="evidence" value="ECO:0007669"/>
    <property type="project" value="TreeGrafter"/>
</dbReference>